<organism evidence="1 2">
    <name type="scientific">Vibrio navarrensis</name>
    <dbReference type="NCBI Taxonomy" id="29495"/>
    <lineage>
        <taxon>Bacteria</taxon>
        <taxon>Pseudomonadati</taxon>
        <taxon>Pseudomonadota</taxon>
        <taxon>Gammaproteobacteria</taxon>
        <taxon>Vibrionales</taxon>
        <taxon>Vibrionaceae</taxon>
        <taxon>Vibrio</taxon>
    </lineage>
</organism>
<gene>
    <name evidence="1" type="ORF">RZY48_004146</name>
</gene>
<dbReference type="EMBL" id="ABNSCA010000037">
    <property type="protein sequence ID" value="ELN6934630.1"/>
    <property type="molecule type" value="Genomic_DNA"/>
</dbReference>
<proteinExistence type="predicted"/>
<dbReference type="Proteomes" id="UP001253463">
    <property type="component" value="Unassembled WGS sequence"/>
</dbReference>
<accession>A0AAI9CXT7</accession>
<comment type="caution">
    <text evidence="1">The sequence shown here is derived from an EMBL/GenBank/DDBJ whole genome shotgun (WGS) entry which is preliminary data.</text>
</comment>
<evidence type="ECO:0000313" key="2">
    <source>
        <dbReference type="Proteomes" id="UP001253463"/>
    </source>
</evidence>
<dbReference type="AlphaFoldDB" id="A0AAI9CXT7"/>
<evidence type="ECO:0000313" key="1">
    <source>
        <dbReference type="EMBL" id="ELN6934630.1"/>
    </source>
</evidence>
<name>A0AAI9CXT7_9VIBR</name>
<protein>
    <submittedName>
        <fullName evidence="1">DUF3265 domain-containing protein</fullName>
    </submittedName>
</protein>
<sequence>MLKFKLTNCLSGIRNAWHFQHAVSFVIKSVCGRFCSALLTP</sequence>
<dbReference type="AntiFam" id="ANF00277">
    <property type="entry name" value="Spurious ORF (formerly Pfam entry PF11665)"/>
</dbReference>
<reference evidence="1" key="1">
    <citation type="submission" date="2023-10" db="EMBL/GenBank/DDBJ databases">
        <authorList>
            <consortium name="PulseNet: The National Subtyping Network for Foodborne Disease Surveillance"/>
        </authorList>
    </citation>
    <scope>NUCLEOTIDE SEQUENCE</scope>
    <source>
        <strain evidence="1">PNUSAV004886</strain>
    </source>
</reference>